<evidence type="ECO:0000256" key="7">
    <source>
        <dbReference type="ARBA" id="ARBA00022741"/>
    </source>
</evidence>
<keyword evidence="16" id="KW-1185">Reference proteome</keyword>
<dbReference type="GO" id="GO:0005940">
    <property type="term" value="C:septin ring"/>
    <property type="evidence" value="ECO:0007669"/>
    <property type="project" value="UniProtKB-ARBA"/>
</dbReference>
<feature type="compositionally biased region" description="Polar residues" evidence="13">
    <location>
        <begin position="609"/>
        <end position="618"/>
    </location>
</feature>
<comment type="catalytic activity">
    <reaction evidence="10">
        <text>L-threonyl-[protein] + ATP = O-phospho-L-threonyl-[protein] + ADP + H(+)</text>
        <dbReference type="Rhea" id="RHEA:46608"/>
        <dbReference type="Rhea" id="RHEA-COMP:11060"/>
        <dbReference type="Rhea" id="RHEA-COMP:11605"/>
        <dbReference type="ChEBI" id="CHEBI:15378"/>
        <dbReference type="ChEBI" id="CHEBI:30013"/>
        <dbReference type="ChEBI" id="CHEBI:30616"/>
        <dbReference type="ChEBI" id="CHEBI:61977"/>
        <dbReference type="ChEBI" id="CHEBI:456216"/>
        <dbReference type="EC" id="2.7.11.1"/>
    </reaction>
</comment>
<protein>
    <recommendedName>
        <fullName evidence="3">non-specific serine/threonine protein kinase</fullName>
        <ecNumber evidence="3">2.7.11.1</ecNumber>
    </recommendedName>
</protein>
<feature type="binding site" evidence="12">
    <location>
        <position position="156"/>
    </location>
    <ligand>
        <name>ATP</name>
        <dbReference type="ChEBI" id="CHEBI:30616"/>
    </ligand>
</feature>
<feature type="compositionally biased region" description="Polar residues" evidence="13">
    <location>
        <begin position="20"/>
        <end position="31"/>
    </location>
</feature>
<evidence type="ECO:0000256" key="11">
    <source>
        <dbReference type="ARBA" id="ARBA00048679"/>
    </source>
</evidence>
<dbReference type="InterPro" id="IPR031850">
    <property type="entry name" value="Fungal_KA1_dom"/>
</dbReference>
<evidence type="ECO:0000256" key="1">
    <source>
        <dbReference type="ARBA" id="ARBA00004266"/>
    </source>
</evidence>
<evidence type="ECO:0000256" key="10">
    <source>
        <dbReference type="ARBA" id="ARBA00047899"/>
    </source>
</evidence>
<organism evidence="15 16">
    <name type="scientific">Apiosordaria backusii</name>
    <dbReference type="NCBI Taxonomy" id="314023"/>
    <lineage>
        <taxon>Eukaryota</taxon>
        <taxon>Fungi</taxon>
        <taxon>Dikarya</taxon>
        <taxon>Ascomycota</taxon>
        <taxon>Pezizomycotina</taxon>
        <taxon>Sordariomycetes</taxon>
        <taxon>Sordariomycetidae</taxon>
        <taxon>Sordariales</taxon>
        <taxon>Lasiosphaeriaceae</taxon>
        <taxon>Apiosordaria</taxon>
    </lineage>
</organism>
<keyword evidence="5" id="KW-0597">Phosphoprotein</keyword>
<comment type="caution">
    <text evidence="15">The sequence shown here is derived from an EMBL/GenBank/DDBJ whole genome shotgun (WGS) entry which is preliminary data.</text>
</comment>
<dbReference type="InterPro" id="IPR008271">
    <property type="entry name" value="Ser/Thr_kinase_AS"/>
</dbReference>
<dbReference type="SUPFAM" id="SSF56112">
    <property type="entry name" value="Protein kinase-like (PK-like)"/>
    <property type="match status" value="1"/>
</dbReference>
<dbReference type="Gene3D" id="1.10.510.10">
    <property type="entry name" value="Transferase(Phosphotransferase) domain 1"/>
    <property type="match status" value="1"/>
</dbReference>
<dbReference type="FunFam" id="1.10.510.10:FF:000394">
    <property type="entry name" value="Serine/threonine-protein kinase HSL1"/>
    <property type="match status" value="1"/>
</dbReference>
<dbReference type="Gene3D" id="3.30.310.220">
    <property type="entry name" value="Fungal kinase associated-1 domain"/>
    <property type="match status" value="1"/>
</dbReference>
<feature type="region of interest" description="Disordered" evidence="13">
    <location>
        <begin position="895"/>
        <end position="1013"/>
    </location>
</feature>
<feature type="compositionally biased region" description="Polar residues" evidence="13">
    <location>
        <begin position="974"/>
        <end position="987"/>
    </location>
</feature>
<evidence type="ECO:0000256" key="13">
    <source>
        <dbReference type="SAM" id="MobiDB-lite"/>
    </source>
</evidence>
<dbReference type="InterPro" id="IPR000719">
    <property type="entry name" value="Prot_kinase_dom"/>
</dbReference>
<dbReference type="GO" id="GO:0035556">
    <property type="term" value="P:intracellular signal transduction"/>
    <property type="evidence" value="ECO:0007669"/>
    <property type="project" value="TreeGrafter"/>
</dbReference>
<dbReference type="PROSITE" id="PS00108">
    <property type="entry name" value="PROTEIN_KINASE_ST"/>
    <property type="match status" value="1"/>
</dbReference>
<evidence type="ECO:0000256" key="8">
    <source>
        <dbReference type="ARBA" id="ARBA00022777"/>
    </source>
</evidence>
<dbReference type="InterPro" id="IPR017441">
    <property type="entry name" value="Protein_kinase_ATP_BS"/>
</dbReference>
<keyword evidence="7 12" id="KW-0547">Nucleotide-binding</keyword>
<reference evidence="15" key="1">
    <citation type="submission" date="2023-06" db="EMBL/GenBank/DDBJ databases">
        <title>Genome-scale phylogeny and comparative genomics of the fungal order Sordariales.</title>
        <authorList>
            <consortium name="Lawrence Berkeley National Laboratory"/>
            <person name="Hensen N."/>
            <person name="Bonometti L."/>
            <person name="Westerberg I."/>
            <person name="Brannstrom I.O."/>
            <person name="Guillou S."/>
            <person name="Cros-Aarteil S."/>
            <person name="Calhoun S."/>
            <person name="Haridas S."/>
            <person name="Kuo A."/>
            <person name="Mondo S."/>
            <person name="Pangilinan J."/>
            <person name="Riley R."/>
            <person name="Labutti K."/>
            <person name="Andreopoulos B."/>
            <person name="Lipzen A."/>
            <person name="Chen C."/>
            <person name="Yanf M."/>
            <person name="Daum C."/>
            <person name="Ng V."/>
            <person name="Clum A."/>
            <person name="Steindorff A."/>
            <person name="Ohm R."/>
            <person name="Martin F."/>
            <person name="Silar P."/>
            <person name="Natvig D."/>
            <person name="Lalanne C."/>
            <person name="Gautier V."/>
            <person name="Ament-Velasquez S.L."/>
            <person name="Kruys A."/>
            <person name="Hutchinson M.I."/>
            <person name="Powell A.J."/>
            <person name="Barry K."/>
            <person name="Miller A.N."/>
            <person name="Grigoriev I.V."/>
            <person name="Debuchy R."/>
            <person name="Gladieux P."/>
            <person name="Thoren M.H."/>
            <person name="Johannesson H."/>
        </authorList>
    </citation>
    <scope>NUCLEOTIDE SEQUENCE</scope>
    <source>
        <strain evidence="15">CBS 540.89</strain>
    </source>
</reference>
<proteinExistence type="inferred from homology"/>
<dbReference type="GO" id="GO:0005935">
    <property type="term" value="C:cellular bud neck"/>
    <property type="evidence" value="ECO:0007669"/>
    <property type="project" value="UniProtKB-SubCell"/>
</dbReference>
<keyword evidence="6" id="KW-0808">Transferase</keyword>
<dbReference type="SMART" id="SM00220">
    <property type="entry name" value="S_TKc"/>
    <property type="match status" value="1"/>
</dbReference>
<dbReference type="AlphaFoldDB" id="A0AA40AXR4"/>
<name>A0AA40AXR4_9PEZI</name>
<evidence type="ECO:0000313" key="16">
    <source>
        <dbReference type="Proteomes" id="UP001172159"/>
    </source>
</evidence>
<comment type="similarity">
    <text evidence="2">Belongs to the protein kinase superfamily. CAMK Ser/Thr protein kinase family. NIM1 subfamily.</text>
</comment>
<accession>A0AA40AXR4</accession>
<evidence type="ECO:0000256" key="6">
    <source>
        <dbReference type="ARBA" id="ARBA00022679"/>
    </source>
</evidence>
<dbReference type="Proteomes" id="UP001172159">
    <property type="component" value="Unassembled WGS sequence"/>
</dbReference>
<dbReference type="Pfam" id="PF16797">
    <property type="entry name" value="Fungal_KA1"/>
    <property type="match status" value="1"/>
</dbReference>
<feature type="region of interest" description="Disordered" evidence="13">
    <location>
        <begin position="578"/>
        <end position="646"/>
    </location>
</feature>
<feature type="region of interest" description="Disordered" evidence="13">
    <location>
        <begin position="1"/>
        <end position="38"/>
    </location>
</feature>
<dbReference type="InterPro" id="IPR011009">
    <property type="entry name" value="Kinase-like_dom_sf"/>
</dbReference>
<evidence type="ECO:0000256" key="5">
    <source>
        <dbReference type="ARBA" id="ARBA00022553"/>
    </source>
</evidence>
<evidence type="ECO:0000256" key="2">
    <source>
        <dbReference type="ARBA" id="ARBA00010791"/>
    </source>
</evidence>
<dbReference type="PROSITE" id="PS50011">
    <property type="entry name" value="PROTEIN_KINASE_DOM"/>
    <property type="match status" value="1"/>
</dbReference>
<keyword evidence="8" id="KW-0418">Kinase</keyword>
<dbReference type="GO" id="GO:0005524">
    <property type="term" value="F:ATP binding"/>
    <property type="evidence" value="ECO:0007669"/>
    <property type="project" value="UniProtKB-UniRule"/>
</dbReference>
<keyword evidence="4" id="KW-0723">Serine/threonine-protein kinase</keyword>
<sequence>MDRHSSSRPGRQPLADTTKRVNNTTITSTSRPNHRGNDENYVLKSKKVVRGISSPVITSEHPQVDRQTTGTAGRPVVADRPAPVNQHLSAVSQEAHDLEAARRISQFSNISSNASTTRQLKTHIGPWQLGKTLGKGTSARVRLARHSVTGQLVAIKILSKSTAFINQSGSLANLDRLECRTPQANADGGLRRMPIAIEREIAVLKLIEHPNIIKLLDIWENRSEIYMVTEYVEKGDMFEFIRSIGALHEWEVVFYFRQIMSALDYCHSLNICHRDLKPENILLHASGQVKIADFGMAALQQNQHHQLTTACGSPHYAAPELLRHQAYKGSAVDIWSMGVILYVMLVGCLPFDDDDLGVMIQKAKRAECYMPPHLSREAQDLIWRMLVPQPAHRITMAEMWEHPLLHKYPEIPQCYEWEQPQQSNLRKRNVSPIPEGEVDIQILRQLKALWHAYPEAELKLKLSQEKPNDQKLFYHLLYNHREVQLENYNNNVPISKSDYHHLKPPNWTKRISTCEFAQPGRYGQRRAVSKFTVISNVPDTGDKDETGTIRSYDPYNASRVFHSVPYASHAKIVIHRNGSQGGIGRSPTTVSHSYRSYRSKGGSVRHQIRTPSQRTATTAGRLRTPRGSMGSIHSHHSTPRVRVSSRLSKRGVDFSAVRKGQKYQGSRHGSLAAPASIAGDNTTYDRDAYSPRKVPKTYRAAATVSMADLNKTKEEKVFWGDELQQFHTSIARDIDEAFGSSLLVSAPSETLLESREGSHLSLSLADSSFAQRSQVSLADPRSLASTHRHDSRPLPPVPSQSTISPLSIRKQNVEVAPVTHKVSLLDPGSSIHLPDRRAVSDPIHNRPVKTVNPLPSIYESSPEAVPAETPARVKNRGLDYLSRVENTIRVVNSPTAVEGGDPAAIPRPLNVRKLSLNPTKTDRPTTVQDSRRHVSYSGHQSARSVDNTENDGGAQPKKRVSSWFKRTSKDGASATVTPTTETFSQPSEEYADSEAGGPNRPVSHSVDESAASRAQKKKAFNLSFWKSNKSGPKMSIGDSEFEDVHIHEDGKPNKKSKEKHTSVAGQSVWSESDGGGRKIEVQQNWLARLFRVKPAMRYLCFDIPKRRARQEIAILLRDWRKYGIKDIEVDKERNIIFARVAAKNYLNLKEVSFAVELMTVIEHGKRNQLCIARFTQEKGAASSFHKVVEAINTAFVNRALMITDKRKINMMIKTLNS</sequence>
<evidence type="ECO:0000256" key="3">
    <source>
        <dbReference type="ARBA" id="ARBA00012513"/>
    </source>
</evidence>
<comment type="catalytic activity">
    <reaction evidence="11">
        <text>L-seryl-[protein] + ATP = O-phospho-L-seryl-[protein] + ADP + H(+)</text>
        <dbReference type="Rhea" id="RHEA:17989"/>
        <dbReference type="Rhea" id="RHEA-COMP:9863"/>
        <dbReference type="Rhea" id="RHEA-COMP:11604"/>
        <dbReference type="ChEBI" id="CHEBI:15378"/>
        <dbReference type="ChEBI" id="CHEBI:29999"/>
        <dbReference type="ChEBI" id="CHEBI:30616"/>
        <dbReference type="ChEBI" id="CHEBI:83421"/>
        <dbReference type="ChEBI" id="CHEBI:456216"/>
        <dbReference type="EC" id="2.7.11.1"/>
    </reaction>
</comment>
<feature type="compositionally biased region" description="Polar residues" evidence="13">
    <location>
        <begin position="916"/>
        <end position="928"/>
    </location>
</feature>
<keyword evidence="9 12" id="KW-0067">ATP-binding</keyword>
<dbReference type="GO" id="GO:0004674">
    <property type="term" value="F:protein serine/threonine kinase activity"/>
    <property type="evidence" value="ECO:0007669"/>
    <property type="project" value="UniProtKB-KW"/>
</dbReference>
<feature type="region of interest" description="Disordered" evidence="13">
    <location>
        <begin position="775"/>
        <end position="806"/>
    </location>
</feature>
<dbReference type="PANTHER" id="PTHR24346:SF110">
    <property type="entry name" value="NON-SPECIFIC SERINE_THREONINE PROTEIN KINASE"/>
    <property type="match status" value="1"/>
</dbReference>
<dbReference type="PROSITE" id="PS00107">
    <property type="entry name" value="PROTEIN_KINASE_ATP"/>
    <property type="match status" value="1"/>
</dbReference>
<gene>
    <name evidence="15" type="ORF">B0T21DRAFT_351042</name>
</gene>
<dbReference type="InterPro" id="IPR043024">
    <property type="entry name" value="KA1_sf_fungal"/>
</dbReference>
<evidence type="ECO:0000256" key="9">
    <source>
        <dbReference type="ARBA" id="ARBA00022840"/>
    </source>
</evidence>
<feature type="compositionally biased region" description="Polar residues" evidence="13">
    <location>
        <begin position="937"/>
        <end position="947"/>
    </location>
</feature>
<feature type="region of interest" description="Disordered" evidence="13">
    <location>
        <begin position="1047"/>
        <end position="1070"/>
    </location>
</feature>
<evidence type="ECO:0000256" key="12">
    <source>
        <dbReference type="PROSITE-ProRule" id="PRU10141"/>
    </source>
</evidence>
<dbReference type="Pfam" id="PF00069">
    <property type="entry name" value="Pkinase"/>
    <property type="match status" value="1"/>
</dbReference>
<dbReference type="EMBL" id="JAUKTV010000011">
    <property type="protein sequence ID" value="KAK0723908.1"/>
    <property type="molecule type" value="Genomic_DNA"/>
</dbReference>
<feature type="compositionally biased region" description="Polar residues" evidence="13">
    <location>
        <begin position="586"/>
        <end position="596"/>
    </location>
</feature>
<evidence type="ECO:0000256" key="4">
    <source>
        <dbReference type="ARBA" id="ARBA00022527"/>
    </source>
</evidence>
<feature type="domain" description="Protein kinase" evidence="14">
    <location>
        <begin position="127"/>
        <end position="405"/>
    </location>
</feature>
<dbReference type="EC" id="2.7.11.1" evidence="3"/>
<evidence type="ECO:0000313" key="15">
    <source>
        <dbReference type="EMBL" id="KAK0723908.1"/>
    </source>
</evidence>
<evidence type="ECO:0000259" key="14">
    <source>
        <dbReference type="PROSITE" id="PS50011"/>
    </source>
</evidence>
<comment type="subcellular location">
    <subcellularLocation>
        <location evidence="1">Bud neck</location>
    </subcellularLocation>
</comment>
<dbReference type="PANTHER" id="PTHR24346">
    <property type="entry name" value="MAP/MICROTUBULE AFFINITY-REGULATING KINASE"/>
    <property type="match status" value="1"/>
</dbReference>